<accession>A0A381Z6S2</accession>
<feature type="domain" description="GP-PDE" evidence="1">
    <location>
        <begin position="17"/>
        <end position="248"/>
    </location>
</feature>
<dbReference type="Gene3D" id="3.20.20.190">
    <property type="entry name" value="Phosphatidylinositol (PI) phosphodiesterase"/>
    <property type="match status" value="1"/>
</dbReference>
<dbReference type="GO" id="GO:0006629">
    <property type="term" value="P:lipid metabolic process"/>
    <property type="evidence" value="ECO:0007669"/>
    <property type="project" value="InterPro"/>
</dbReference>
<reference evidence="2" key="1">
    <citation type="submission" date="2018-05" db="EMBL/GenBank/DDBJ databases">
        <authorList>
            <person name="Lanie J.A."/>
            <person name="Ng W.-L."/>
            <person name="Kazmierczak K.M."/>
            <person name="Andrzejewski T.M."/>
            <person name="Davidsen T.M."/>
            <person name="Wayne K.J."/>
            <person name="Tettelin H."/>
            <person name="Glass J.I."/>
            <person name="Rusch D."/>
            <person name="Podicherti R."/>
            <person name="Tsui H.-C.T."/>
            <person name="Winkler M.E."/>
        </authorList>
    </citation>
    <scope>NUCLEOTIDE SEQUENCE</scope>
</reference>
<dbReference type="Pfam" id="PF03009">
    <property type="entry name" value="GDPD"/>
    <property type="match status" value="1"/>
</dbReference>
<sequence>MVFGSGKNNKRKIDNDLSWYGHRGLLHHAPENTLQGFRAALDAGLSSVEIDVLRTKDRKIVCTHNFDLERETDGSGYIDQKTLSELEPINAAANWPNVEEKIPTLESILIELPEESLVNIEIKTRKPIDWSTPVEVIKIIKKLKIQNDVIISSFNPIVLRIVKSIDSSIETGLLFKDTKVVGLISFARPNYIHPRSDLVTADLIQYAQRYKLGINVWTVNSRAGMKFFIEKKVEGIITDCPEVIPSEI</sequence>
<protein>
    <recommendedName>
        <fullName evidence="1">GP-PDE domain-containing protein</fullName>
    </recommendedName>
</protein>
<dbReference type="InterPro" id="IPR030395">
    <property type="entry name" value="GP_PDE_dom"/>
</dbReference>
<dbReference type="AlphaFoldDB" id="A0A381Z6S2"/>
<dbReference type="GO" id="GO:0008081">
    <property type="term" value="F:phosphoric diester hydrolase activity"/>
    <property type="evidence" value="ECO:0007669"/>
    <property type="project" value="InterPro"/>
</dbReference>
<proteinExistence type="predicted"/>
<dbReference type="EMBL" id="UINC01020068">
    <property type="protein sequence ID" value="SVA84631.1"/>
    <property type="molecule type" value="Genomic_DNA"/>
</dbReference>
<dbReference type="SUPFAM" id="SSF51695">
    <property type="entry name" value="PLC-like phosphodiesterases"/>
    <property type="match status" value="1"/>
</dbReference>
<evidence type="ECO:0000259" key="1">
    <source>
        <dbReference type="PROSITE" id="PS51704"/>
    </source>
</evidence>
<dbReference type="PANTHER" id="PTHR46211">
    <property type="entry name" value="GLYCEROPHOSPHORYL DIESTER PHOSPHODIESTERASE"/>
    <property type="match status" value="1"/>
</dbReference>
<evidence type="ECO:0000313" key="2">
    <source>
        <dbReference type="EMBL" id="SVA84631.1"/>
    </source>
</evidence>
<dbReference type="PROSITE" id="PS51704">
    <property type="entry name" value="GP_PDE"/>
    <property type="match status" value="1"/>
</dbReference>
<organism evidence="2">
    <name type="scientific">marine metagenome</name>
    <dbReference type="NCBI Taxonomy" id="408172"/>
    <lineage>
        <taxon>unclassified sequences</taxon>
        <taxon>metagenomes</taxon>
        <taxon>ecological metagenomes</taxon>
    </lineage>
</organism>
<name>A0A381Z6S2_9ZZZZ</name>
<dbReference type="PANTHER" id="PTHR46211:SF1">
    <property type="entry name" value="GLYCEROPHOSPHODIESTER PHOSPHODIESTERASE, CYTOPLASMIC"/>
    <property type="match status" value="1"/>
</dbReference>
<dbReference type="InterPro" id="IPR017946">
    <property type="entry name" value="PLC-like_Pdiesterase_TIM-brl"/>
</dbReference>
<gene>
    <name evidence="2" type="ORF">METZ01_LOCUS137485</name>
</gene>